<comment type="caution">
    <text evidence="1">The sequence shown here is derived from an EMBL/GenBank/DDBJ whole genome shotgun (WGS) entry which is preliminary data.</text>
</comment>
<name>A0A6B8J793_STEMA</name>
<dbReference type="Pfam" id="PF14078">
    <property type="entry name" value="DUF4259"/>
    <property type="match status" value="1"/>
</dbReference>
<gene>
    <name evidence="1" type="ORF">I5U67_14705</name>
</gene>
<dbReference type="RefSeq" id="WP_154264178.1">
    <property type="nucleotide sequence ID" value="NZ_CP040438.1"/>
</dbReference>
<sequence>MGAWGHGSFENDDACDLVCDLTECTDLSMLEEALRAAINPDDYLEAPEAGRAVAAAEVVLALLGQPTDALAEEEELLAWVKARNQVPSATLSSLAQLAVQRVQADDCELRELKEESGSLDEWMAEVDRLQAGLRAAGGAAG</sequence>
<dbReference type="Proteomes" id="UP000625930">
    <property type="component" value="Unassembled WGS sequence"/>
</dbReference>
<evidence type="ECO:0000313" key="2">
    <source>
        <dbReference type="Proteomes" id="UP000625930"/>
    </source>
</evidence>
<proteinExistence type="predicted"/>
<dbReference type="InterPro" id="IPR025355">
    <property type="entry name" value="DUF4259"/>
</dbReference>
<evidence type="ECO:0000313" key="1">
    <source>
        <dbReference type="EMBL" id="MBH1653415.1"/>
    </source>
</evidence>
<accession>A0A6B8J793</accession>
<protein>
    <submittedName>
        <fullName evidence="1">DUF4259 domain-containing protein</fullName>
    </submittedName>
</protein>
<dbReference type="AlphaFoldDB" id="A0A6B8J793"/>
<reference evidence="1" key="1">
    <citation type="submission" date="2020-11" db="EMBL/GenBank/DDBJ databases">
        <title>Enhanced detection system for hospital associated transmission using whole genome sequencing surveillance.</title>
        <authorList>
            <person name="Harrison L.H."/>
            <person name="Van Tyne D."/>
            <person name="Marsh J.W."/>
            <person name="Griffith M.P."/>
            <person name="Snyder D.J."/>
            <person name="Cooper V.S."/>
            <person name="Mustapha M."/>
        </authorList>
    </citation>
    <scope>NUCLEOTIDE SEQUENCE</scope>
    <source>
        <strain evidence="1">STEN00091</strain>
    </source>
</reference>
<dbReference type="EMBL" id="JADUNP010000033">
    <property type="protein sequence ID" value="MBH1653415.1"/>
    <property type="molecule type" value="Genomic_DNA"/>
</dbReference>
<organism evidence="1 2">
    <name type="scientific">Stenotrophomonas maltophilia</name>
    <name type="common">Pseudomonas maltophilia</name>
    <name type="synonym">Xanthomonas maltophilia</name>
    <dbReference type="NCBI Taxonomy" id="40324"/>
    <lineage>
        <taxon>Bacteria</taxon>
        <taxon>Pseudomonadati</taxon>
        <taxon>Pseudomonadota</taxon>
        <taxon>Gammaproteobacteria</taxon>
        <taxon>Lysobacterales</taxon>
        <taxon>Lysobacteraceae</taxon>
        <taxon>Stenotrophomonas</taxon>
        <taxon>Stenotrophomonas maltophilia group</taxon>
    </lineage>
</organism>